<evidence type="ECO:0000256" key="1">
    <source>
        <dbReference type="SAM" id="MobiDB-lite"/>
    </source>
</evidence>
<gene>
    <name evidence="2" type="ORF">HUJ06_028665</name>
</gene>
<accession>A0A822Y438</accession>
<evidence type="ECO:0000313" key="2">
    <source>
        <dbReference type="EMBL" id="DAD27197.1"/>
    </source>
</evidence>
<dbReference type="EMBL" id="DUZY01000002">
    <property type="protein sequence ID" value="DAD27197.1"/>
    <property type="molecule type" value="Genomic_DNA"/>
</dbReference>
<organism evidence="2 3">
    <name type="scientific">Nelumbo nucifera</name>
    <name type="common">Sacred lotus</name>
    <dbReference type="NCBI Taxonomy" id="4432"/>
    <lineage>
        <taxon>Eukaryota</taxon>
        <taxon>Viridiplantae</taxon>
        <taxon>Streptophyta</taxon>
        <taxon>Embryophyta</taxon>
        <taxon>Tracheophyta</taxon>
        <taxon>Spermatophyta</taxon>
        <taxon>Magnoliopsida</taxon>
        <taxon>Proteales</taxon>
        <taxon>Nelumbonaceae</taxon>
        <taxon>Nelumbo</taxon>
    </lineage>
</organism>
<reference evidence="2 3" key="1">
    <citation type="journal article" date="2020" name="Mol. Biol. Evol.">
        <title>Distinct Expression and Methylation Patterns for Genes with Different Fates following a Single Whole-Genome Duplication in Flowering Plants.</title>
        <authorList>
            <person name="Shi T."/>
            <person name="Rahmani R.S."/>
            <person name="Gugger P.F."/>
            <person name="Wang M."/>
            <person name="Li H."/>
            <person name="Zhang Y."/>
            <person name="Li Z."/>
            <person name="Wang Q."/>
            <person name="Van de Peer Y."/>
            <person name="Marchal K."/>
            <person name="Chen J."/>
        </authorList>
    </citation>
    <scope>NUCLEOTIDE SEQUENCE [LARGE SCALE GENOMIC DNA]</scope>
    <source>
        <tissue evidence="2">Leaf</tissue>
    </source>
</reference>
<sequence length="64" mass="7484">MGNLVQRESVHIGRRLSYQKVRSWNSVDIRFFYSLSGPVFETERGKKARESSSELPRIGLQDWV</sequence>
<feature type="region of interest" description="Disordered" evidence="1">
    <location>
        <begin position="44"/>
        <end position="64"/>
    </location>
</feature>
<keyword evidence="3" id="KW-1185">Reference proteome</keyword>
<protein>
    <submittedName>
        <fullName evidence="2">Uncharacterized protein</fullName>
    </submittedName>
</protein>
<proteinExistence type="predicted"/>
<comment type="caution">
    <text evidence="2">The sequence shown here is derived from an EMBL/GenBank/DDBJ whole genome shotgun (WGS) entry which is preliminary data.</text>
</comment>
<dbReference type="Proteomes" id="UP000607653">
    <property type="component" value="Unassembled WGS sequence"/>
</dbReference>
<name>A0A822Y438_NELNU</name>
<dbReference type="AlphaFoldDB" id="A0A822Y438"/>
<evidence type="ECO:0000313" key="3">
    <source>
        <dbReference type="Proteomes" id="UP000607653"/>
    </source>
</evidence>